<comment type="subcellular location">
    <subcellularLocation>
        <location evidence="1">Membrane</location>
        <topology evidence="1">Multi-pass membrane protein</topology>
    </subcellularLocation>
</comment>
<feature type="region of interest" description="Disordered" evidence="6">
    <location>
        <begin position="314"/>
        <end position="349"/>
    </location>
</feature>
<feature type="compositionally biased region" description="Basic and acidic residues" evidence="6">
    <location>
        <begin position="398"/>
        <end position="415"/>
    </location>
</feature>
<evidence type="ECO:0000256" key="4">
    <source>
        <dbReference type="ARBA" id="ARBA00023136"/>
    </source>
</evidence>
<evidence type="ECO:0000256" key="3">
    <source>
        <dbReference type="ARBA" id="ARBA00022989"/>
    </source>
</evidence>
<evidence type="ECO:0000256" key="7">
    <source>
        <dbReference type="SAM" id="Phobius"/>
    </source>
</evidence>
<evidence type="ECO:0000256" key="6">
    <source>
        <dbReference type="SAM" id="MobiDB-lite"/>
    </source>
</evidence>
<feature type="transmembrane region" description="Helical" evidence="7">
    <location>
        <begin position="229"/>
        <end position="251"/>
    </location>
</feature>
<dbReference type="Pfam" id="PF20684">
    <property type="entry name" value="Fung_rhodopsin"/>
    <property type="match status" value="1"/>
</dbReference>
<dbReference type="AlphaFoldDB" id="A0A1V8SPD7"/>
<evidence type="ECO:0000256" key="5">
    <source>
        <dbReference type="ARBA" id="ARBA00038359"/>
    </source>
</evidence>
<feature type="domain" description="Rhodopsin" evidence="8">
    <location>
        <begin position="48"/>
        <end position="294"/>
    </location>
</feature>
<dbReference type="PANTHER" id="PTHR33048:SF129">
    <property type="entry name" value="INTEGRAL MEMBRANE PROTEIN-RELATED"/>
    <property type="match status" value="1"/>
</dbReference>
<dbReference type="EMBL" id="NAJO01000032">
    <property type="protein sequence ID" value="OQO01013.1"/>
    <property type="molecule type" value="Genomic_DNA"/>
</dbReference>
<dbReference type="STRING" id="1507870.A0A1V8SPD7"/>
<keyword evidence="3 7" id="KW-1133">Transmembrane helix</keyword>
<sequence>MPGNLPTVPLSVIASWPTANYVNPERRGWLPVFAGLLQATCTMMVLTRLWLRWRSHAGSLGLDDAALFPAWLFSVAFTGLTLLGTEKYGSDRHVWDVPFSLYEGAARGAWLSEQVFLIASCCSKVSILLFYRRLTTGTYARKWKYATIAAIYFTILYTLALALSLFLGCNPIEAYWKYFNLNWHQPYKCKDFTFFNPLSGCLSVIGDLYSVILPVLMTRRLDAPRRQKIALNIIFSLGLVVVFTGAMRTYYLTRLGREGDLTWIGFSTFVWSQLELNLSLMCASAPALRVFFRRYLSETFHRTLTSARNASAMRQHNNTFNTHTTTSRPGTASSMRQEHSRQDSEAATVEVEDEYGHGGGMRFVNRGADFVVRTPEEYEMYVLGRLGQNKPLPRAPSGRREHEAGKAKGDLDPGV</sequence>
<evidence type="ECO:0000256" key="1">
    <source>
        <dbReference type="ARBA" id="ARBA00004141"/>
    </source>
</evidence>
<keyword evidence="10" id="KW-1185">Reference proteome</keyword>
<dbReference type="PANTHER" id="PTHR33048">
    <property type="entry name" value="PTH11-LIKE INTEGRAL MEMBRANE PROTEIN (AFU_ORTHOLOGUE AFUA_5G11245)"/>
    <property type="match status" value="1"/>
</dbReference>
<keyword evidence="4 7" id="KW-0472">Membrane</keyword>
<evidence type="ECO:0000313" key="9">
    <source>
        <dbReference type="EMBL" id="OQO01013.1"/>
    </source>
</evidence>
<dbReference type="InterPro" id="IPR049326">
    <property type="entry name" value="Rhodopsin_dom_fungi"/>
</dbReference>
<feature type="compositionally biased region" description="Low complexity" evidence="6">
    <location>
        <begin position="316"/>
        <end position="326"/>
    </location>
</feature>
<proteinExistence type="inferred from homology"/>
<gene>
    <name evidence="9" type="ORF">B0A48_13256</name>
</gene>
<dbReference type="GO" id="GO:0016020">
    <property type="term" value="C:membrane"/>
    <property type="evidence" value="ECO:0007669"/>
    <property type="project" value="UniProtKB-SubCell"/>
</dbReference>
<accession>A0A1V8SPD7</accession>
<feature type="region of interest" description="Disordered" evidence="6">
    <location>
        <begin position="388"/>
        <end position="415"/>
    </location>
</feature>
<comment type="similarity">
    <text evidence="5">Belongs to the SAT4 family.</text>
</comment>
<evidence type="ECO:0000256" key="2">
    <source>
        <dbReference type="ARBA" id="ARBA00022692"/>
    </source>
</evidence>
<dbReference type="OrthoDB" id="5429740at2759"/>
<dbReference type="Proteomes" id="UP000192596">
    <property type="component" value="Unassembled WGS sequence"/>
</dbReference>
<dbReference type="InterPro" id="IPR052337">
    <property type="entry name" value="SAT4-like"/>
</dbReference>
<name>A0A1V8SPD7_9PEZI</name>
<dbReference type="InParanoid" id="A0A1V8SPD7"/>
<keyword evidence="2 7" id="KW-0812">Transmembrane</keyword>
<reference evidence="10" key="1">
    <citation type="submission" date="2017-03" db="EMBL/GenBank/DDBJ databases">
        <title>Genomes of endolithic fungi from Antarctica.</title>
        <authorList>
            <person name="Coleine C."/>
            <person name="Masonjones S."/>
            <person name="Stajich J.E."/>
        </authorList>
    </citation>
    <scope>NUCLEOTIDE SEQUENCE [LARGE SCALE GENOMIC DNA]</scope>
    <source>
        <strain evidence="10">CCFEE 5527</strain>
    </source>
</reference>
<comment type="caution">
    <text evidence="9">The sequence shown here is derived from an EMBL/GenBank/DDBJ whole genome shotgun (WGS) entry which is preliminary data.</text>
</comment>
<evidence type="ECO:0000259" key="8">
    <source>
        <dbReference type="Pfam" id="PF20684"/>
    </source>
</evidence>
<organism evidence="9 10">
    <name type="scientific">Cryoendolithus antarcticus</name>
    <dbReference type="NCBI Taxonomy" id="1507870"/>
    <lineage>
        <taxon>Eukaryota</taxon>
        <taxon>Fungi</taxon>
        <taxon>Dikarya</taxon>
        <taxon>Ascomycota</taxon>
        <taxon>Pezizomycotina</taxon>
        <taxon>Dothideomycetes</taxon>
        <taxon>Dothideomycetidae</taxon>
        <taxon>Cladosporiales</taxon>
        <taxon>Cladosporiaceae</taxon>
        <taxon>Cryoendolithus</taxon>
    </lineage>
</organism>
<evidence type="ECO:0000313" key="10">
    <source>
        <dbReference type="Proteomes" id="UP000192596"/>
    </source>
</evidence>
<feature type="transmembrane region" description="Helical" evidence="7">
    <location>
        <begin position="65"/>
        <end position="85"/>
    </location>
</feature>
<feature type="transmembrane region" description="Helical" evidence="7">
    <location>
        <begin position="29"/>
        <end position="53"/>
    </location>
</feature>
<feature type="transmembrane region" description="Helical" evidence="7">
    <location>
        <begin position="194"/>
        <end position="217"/>
    </location>
</feature>
<protein>
    <recommendedName>
        <fullName evidence="8">Rhodopsin domain-containing protein</fullName>
    </recommendedName>
</protein>
<feature type="transmembrane region" description="Helical" evidence="7">
    <location>
        <begin position="143"/>
        <end position="167"/>
    </location>
</feature>